<evidence type="ECO:0000313" key="3">
    <source>
        <dbReference type="EMBL" id="TDD59245.1"/>
    </source>
</evidence>
<comment type="caution">
    <text evidence="3">The sequence shown here is derived from an EMBL/GenBank/DDBJ whole genome shotgun (WGS) entry which is preliminary data.</text>
</comment>
<keyword evidence="1 2" id="KW-0732">Signal</keyword>
<evidence type="ECO:0000256" key="1">
    <source>
        <dbReference type="ARBA" id="ARBA00022729"/>
    </source>
</evidence>
<dbReference type="SUPFAM" id="SSF53850">
    <property type="entry name" value="Periplasmic binding protein-like II"/>
    <property type="match status" value="1"/>
</dbReference>
<dbReference type="PROSITE" id="PS51257">
    <property type="entry name" value="PROKAR_LIPOPROTEIN"/>
    <property type="match status" value="1"/>
</dbReference>
<dbReference type="EMBL" id="SMKX01000038">
    <property type="protein sequence ID" value="TDD59245.1"/>
    <property type="molecule type" value="Genomic_DNA"/>
</dbReference>
<evidence type="ECO:0000313" key="4">
    <source>
        <dbReference type="Proteomes" id="UP000295124"/>
    </source>
</evidence>
<reference evidence="3 4" key="1">
    <citation type="submission" date="2019-03" db="EMBL/GenBank/DDBJ databases">
        <title>Draft genome sequences of novel Actinobacteria.</title>
        <authorList>
            <person name="Sahin N."/>
            <person name="Ay H."/>
            <person name="Saygin H."/>
        </authorList>
    </citation>
    <scope>NUCLEOTIDE SEQUENCE [LARGE SCALE GENOMIC DNA]</scope>
    <source>
        <strain evidence="3 4">JCM 13523</strain>
    </source>
</reference>
<gene>
    <name evidence="3" type="ORF">E1263_15830</name>
</gene>
<feature type="chain" id="PRO_5039180195" evidence="2">
    <location>
        <begin position="22"/>
        <end position="377"/>
    </location>
</feature>
<dbReference type="GO" id="GO:0030288">
    <property type="term" value="C:outer membrane-bounded periplasmic space"/>
    <property type="evidence" value="ECO:0007669"/>
    <property type="project" value="TreeGrafter"/>
</dbReference>
<name>A0A4R4ZL13_9ACTN</name>
<dbReference type="GO" id="GO:0030975">
    <property type="term" value="F:thiamine binding"/>
    <property type="evidence" value="ECO:0007669"/>
    <property type="project" value="TreeGrafter"/>
</dbReference>
<proteinExistence type="predicted"/>
<dbReference type="Gene3D" id="3.40.190.10">
    <property type="entry name" value="Periplasmic binding protein-like II"/>
    <property type="match status" value="2"/>
</dbReference>
<dbReference type="GO" id="GO:0030976">
    <property type="term" value="F:thiamine pyrophosphate binding"/>
    <property type="evidence" value="ECO:0007669"/>
    <property type="project" value="TreeGrafter"/>
</dbReference>
<dbReference type="AlphaFoldDB" id="A0A4R4ZL13"/>
<feature type="signal peptide" evidence="2">
    <location>
        <begin position="1"/>
        <end position="21"/>
    </location>
</feature>
<sequence>MRSRPTLLVAGAIALALSATACGASADADAKKPSAAASAASAEAAGGMDALVAAAKAEGQLNVIALPRNWANYGASIDKFKAKYGIKVVEANPEGSSQDEITAVKQLKGQDRAPDVLDIGGAFAIQAAKDGLLAPYKVATWADIPDGQKESDGKYVQDYGGLISIGYDAAKVSPAPTSFADLTKPEYKGKVALNGDPNKAGAAFAGVQAASLAAGGSLDDIAPGIEFFGKLKKSGNFLPVAASPATIQSGQTPIVIDWDYTNLSAANELKGKVDWKIALPSDSKYATYYNQAINANAPHPAAARLWQEWLFSDEGQNLFLQGSARPVRLDAMTKAGTIDKTAAAALPKVEGTVEFPTQEQVDKAKTTLTQNWAKSVG</sequence>
<protein>
    <submittedName>
        <fullName evidence="3">Extracellular solute-binding protein</fullName>
    </submittedName>
</protein>
<evidence type="ECO:0000256" key="2">
    <source>
        <dbReference type="SAM" id="SignalP"/>
    </source>
</evidence>
<accession>A0A4R4ZL13</accession>
<dbReference type="Pfam" id="PF13343">
    <property type="entry name" value="SBP_bac_6"/>
    <property type="match status" value="1"/>
</dbReference>
<dbReference type="OrthoDB" id="366726at2"/>
<dbReference type="Proteomes" id="UP000295124">
    <property type="component" value="Unassembled WGS sequence"/>
</dbReference>
<dbReference type="GO" id="GO:0015888">
    <property type="term" value="P:thiamine transport"/>
    <property type="evidence" value="ECO:0007669"/>
    <property type="project" value="TreeGrafter"/>
</dbReference>
<keyword evidence="4" id="KW-1185">Reference proteome</keyword>
<organism evidence="3 4">
    <name type="scientific">Kribbella antibiotica</name>
    <dbReference type="NCBI Taxonomy" id="190195"/>
    <lineage>
        <taxon>Bacteria</taxon>
        <taxon>Bacillati</taxon>
        <taxon>Actinomycetota</taxon>
        <taxon>Actinomycetes</taxon>
        <taxon>Propionibacteriales</taxon>
        <taxon>Kribbellaceae</taxon>
        <taxon>Kribbella</taxon>
    </lineage>
</organism>
<dbReference type="PANTHER" id="PTHR30006">
    <property type="entry name" value="THIAMINE-BINDING PERIPLASMIC PROTEIN-RELATED"/>
    <property type="match status" value="1"/>
</dbReference>
<dbReference type="PANTHER" id="PTHR30006:SF2">
    <property type="entry name" value="ABC TRANSPORTER SUBSTRATE-BINDING PROTEIN"/>
    <property type="match status" value="1"/>
</dbReference>
<dbReference type="RefSeq" id="WP_132168071.1">
    <property type="nucleotide sequence ID" value="NZ_SMKX01000038.1"/>
</dbReference>